<evidence type="ECO:0000256" key="1">
    <source>
        <dbReference type="ARBA" id="ARBA00023186"/>
    </source>
</evidence>
<dbReference type="EMBL" id="KQ235360">
    <property type="protein sequence ID" value="KNA00010.1"/>
    <property type="molecule type" value="Genomic_DNA"/>
</dbReference>
<keyword evidence="4" id="KW-0647">Proteasome</keyword>
<dbReference type="Pfam" id="PF18265">
    <property type="entry name" value="Nas2_N"/>
    <property type="match status" value="1"/>
</dbReference>
<dbReference type="Gene3D" id="6.10.140.1710">
    <property type="match status" value="1"/>
</dbReference>
<sequence length="293" mass="33731">MPPFVGWPIGERVVPAVSPQRCRHAELRLHRAATTPRYRVTALPLYRSTATLRKMNLDEFNELVEQRNRIEREIQENVNFLEAPENKGVGLHGKLVDEEGFPRNDIDIYSIRVARNKVICLKNDYLNVSKRIEEYLHKVHTSHPVIRVQRSKAKKEEGDDPNESPPESCTQDYDESAPGYELLIEEAKRSTFAMIDELVENSPSHKAGLRINDYIIQFGDVQKKKKKNEENEKEDADIFNRIAAYMRNNPTRIKVKILREGKIFFYFVFPNRTPNGLYIGCHLTPISVGGGSV</sequence>
<evidence type="ECO:0000313" key="4">
    <source>
        <dbReference type="EMBL" id="KNA00010.1"/>
    </source>
</evidence>
<evidence type="ECO:0000259" key="3">
    <source>
        <dbReference type="Pfam" id="PF18265"/>
    </source>
</evidence>
<dbReference type="GO" id="GO:0005634">
    <property type="term" value="C:nucleus"/>
    <property type="evidence" value="ECO:0007669"/>
    <property type="project" value="TreeGrafter"/>
</dbReference>
<dbReference type="GO" id="GO:0000502">
    <property type="term" value="C:proteasome complex"/>
    <property type="evidence" value="ECO:0007669"/>
    <property type="project" value="UniProtKB-KW"/>
</dbReference>
<evidence type="ECO:0000256" key="2">
    <source>
        <dbReference type="SAM" id="MobiDB-lite"/>
    </source>
</evidence>
<dbReference type="InterPro" id="IPR040815">
    <property type="entry name" value="Nas2_N"/>
</dbReference>
<organism evidence="4 5">
    <name type="scientific">Plasmodium vivax North Korean</name>
    <dbReference type="NCBI Taxonomy" id="1035514"/>
    <lineage>
        <taxon>Eukaryota</taxon>
        <taxon>Sar</taxon>
        <taxon>Alveolata</taxon>
        <taxon>Apicomplexa</taxon>
        <taxon>Aconoidasida</taxon>
        <taxon>Haemosporida</taxon>
        <taxon>Plasmodiidae</taxon>
        <taxon>Plasmodium</taxon>
        <taxon>Plasmodium (Plasmodium)</taxon>
    </lineage>
</organism>
<dbReference type="SUPFAM" id="SSF50156">
    <property type="entry name" value="PDZ domain-like"/>
    <property type="match status" value="1"/>
</dbReference>
<proteinExistence type="predicted"/>
<name>A0A0J9TWJ6_PLAVI</name>
<gene>
    <name evidence="4" type="ORF">PVNG_03394</name>
</gene>
<dbReference type="AlphaFoldDB" id="A0A0J9TWJ6"/>
<dbReference type="GO" id="GO:0005737">
    <property type="term" value="C:cytoplasm"/>
    <property type="evidence" value="ECO:0007669"/>
    <property type="project" value="TreeGrafter"/>
</dbReference>
<keyword evidence="1" id="KW-0143">Chaperone</keyword>
<dbReference type="OrthoDB" id="72325at2759"/>
<evidence type="ECO:0000313" key="5">
    <source>
        <dbReference type="Proteomes" id="UP000053239"/>
    </source>
</evidence>
<dbReference type="Proteomes" id="UP000053239">
    <property type="component" value="Unassembled WGS sequence"/>
</dbReference>
<dbReference type="PANTHER" id="PTHR12651:SF1">
    <property type="entry name" value="26S PROTEASOME NON-ATPASE REGULATORY SUBUNIT 9"/>
    <property type="match status" value="1"/>
</dbReference>
<dbReference type="GO" id="GO:0070682">
    <property type="term" value="P:proteasome regulatory particle assembly"/>
    <property type="evidence" value="ECO:0007669"/>
    <property type="project" value="InterPro"/>
</dbReference>
<feature type="domain" description="Nas2 N-terminal" evidence="3">
    <location>
        <begin position="61"/>
        <end position="140"/>
    </location>
</feature>
<protein>
    <submittedName>
        <fullName evidence="4">26S proteasome regulatory subunit p27</fullName>
    </submittedName>
</protein>
<feature type="region of interest" description="Disordered" evidence="2">
    <location>
        <begin position="146"/>
        <end position="174"/>
    </location>
</feature>
<accession>A0A0J9TWJ6</accession>
<dbReference type="InterPro" id="IPR035269">
    <property type="entry name" value="PSMD9"/>
</dbReference>
<dbReference type="PANTHER" id="PTHR12651">
    <property type="entry name" value="26S PROTEASOME NON-ATPASE REGULATORY SUBUNIT 9"/>
    <property type="match status" value="1"/>
</dbReference>
<dbReference type="Gene3D" id="2.30.42.10">
    <property type="match status" value="1"/>
</dbReference>
<dbReference type="InterPro" id="IPR036034">
    <property type="entry name" value="PDZ_sf"/>
</dbReference>
<reference evidence="4 5" key="1">
    <citation type="submission" date="2011-09" db="EMBL/GenBank/DDBJ databases">
        <title>The Genome Sequence of Plasmodium vivax North Korean.</title>
        <authorList>
            <consortium name="The Broad Institute Genome Sequencing Platform"/>
            <consortium name="The Broad Institute Genome Sequencing Center for Infectious Disease"/>
            <person name="Neafsey D."/>
            <person name="Carlton J."/>
            <person name="Barnwell J."/>
            <person name="Collins W."/>
            <person name="Escalante A."/>
            <person name="Mullikin J."/>
            <person name="Saul A."/>
            <person name="Guigo R."/>
            <person name="Camara F."/>
            <person name="Young S.K."/>
            <person name="Zeng Q."/>
            <person name="Gargeya S."/>
            <person name="Fitzgerald M."/>
            <person name="Haas B."/>
            <person name="Abouelleil A."/>
            <person name="Alvarado L."/>
            <person name="Arachchi H.M."/>
            <person name="Berlin A."/>
            <person name="Brown A."/>
            <person name="Chapman S.B."/>
            <person name="Chen Z."/>
            <person name="Dunbar C."/>
            <person name="Freedman E."/>
            <person name="Gearin G."/>
            <person name="Gellesch M."/>
            <person name="Goldberg J."/>
            <person name="Griggs A."/>
            <person name="Gujja S."/>
            <person name="Heiman D."/>
            <person name="Howarth C."/>
            <person name="Larson L."/>
            <person name="Lui A."/>
            <person name="MacDonald P.J.P."/>
            <person name="Montmayeur A."/>
            <person name="Murphy C."/>
            <person name="Neiman D."/>
            <person name="Pearson M."/>
            <person name="Priest M."/>
            <person name="Roberts A."/>
            <person name="Saif S."/>
            <person name="Shea T."/>
            <person name="Shenoy N."/>
            <person name="Sisk P."/>
            <person name="Stolte C."/>
            <person name="Sykes S."/>
            <person name="Wortman J."/>
            <person name="Nusbaum C."/>
            <person name="Birren B."/>
        </authorList>
    </citation>
    <scope>NUCLEOTIDE SEQUENCE [LARGE SCALE GENOMIC DNA]</scope>
    <source>
        <strain evidence="4 5">North Korean</strain>
    </source>
</reference>